<evidence type="ECO:0000313" key="2">
    <source>
        <dbReference type="Proteomes" id="UP001153050"/>
    </source>
</evidence>
<proteinExistence type="predicted"/>
<dbReference type="SUPFAM" id="SSF56281">
    <property type="entry name" value="Metallo-hydrolase/oxidoreductase"/>
    <property type="match status" value="1"/>
</dbReference>
<organism evidence="1 2">
    <name type="scientific">Mesorhizobium escarrei</name>
    <dbReference type="NCBI Taxonomy" id="666018"/>
    <lineage>
        <taxon>Bacteria</taxon>
        <taxon>Pseudomonadati</taxon>
        <taxon>Pseudomonadota</taxon>
        <taxon>Alphaproteobacteria</taxon>
        <taxon>Hyphomicrobiales</taxon>
        <taxon>Phyllobacteriaceae</taxon>
        <taxon>Mesorhizobium</taxon>
    </lineage>
</organism>
<dbReference type="EMBL" id="CAKXZT010000126">
    <property type="protein sequence ID" value="CAH2402324.1"/>
    <property type="molecule type" value="Genomic_DNA"/>
</dbReference>
<comment type="caution">
    <text evidence="1">The sequence shown here is derived from an EMBL/GenBank/DDBJ whole genome shotgun (WGS) entry which is preliminary data.</text>
</comment>
<dbReference type="InterPro" id="IPR052159">
    <property type="entry name" value="Competence_DNA_uptake"/>
</dbReference>
<evidence type="ECO:0008006" key="3">
    <source>
        <dbReference type="Google" id="ProtNLM"/>
    </source>
</evidence>
<name>A0ABN8JWV9_9HYPH</name>
<evidence type="ECO:0000313" key="1">
    <source>
        <dbReference type="EMBL" id="CAH2402324.1"/>
    </source>
</evidence>
<dbReference type="PANTHER" id="PTHR30619:SF1">
    <property type="entry name" value="RECOMBINATION PROTEIN 2"/>
    <property type="match status" value="1"/>
</dbReference>
<dbReference type="RefSeq" id="WP_254018989.1">
    <property type="nucleotide sequence ID" value="NZ_CAKXZT010000126.1"/>
</dbReference>
<gene>
    <name evidence="1" type="ORF">MES5069_310060</name>
</gene>
<keyword evidence="2" id="KW-1185">Reference proteome</keyword>
<dbReference type="Proteomes" id="UP001153050">
    <property type="component" value="Unassembled WGS sequence"/>
</dbReference>
<dbReference type="InterPro" id="IPR036866">
    <property type="entry name" value="RibonucZ/Hydroxyglut_hydro"/>
</dbReference>
<dbReference type="PANTHER" id="PTHR30619">
    <property type="entry name" value="DNA INTERNALIZATION/COMPETENCE PROTEIN COMEC/REC2"/>
    <property type="match status" value="1"/>
</dbReference>
<protein>
    <recommendedName>
        <fullName evidence="3">MBL fold metallo-hydrolase</fullName>
    </recommendedName>
</protein>
<sequence>MAKTTAKKKAAAVGEVAARLLPKPGEVIVRMYRIGHGDCFLLAFEGDAPDKPVYVLIDCGYKPGSSKLVHFKEEQARNVVIGPNKIKDITQNIRDATGGHIDVAVITHEHQDHVNGITAKNFAGISISETWFAWTENPEDELANALRVKFKDQLIGLMGARNRLAAVDPDATEKIDRLIEFELGGEDEQFNAVNAVHALGAAAAGLENSANKQSMKLFKDLARKEGGIKYLRPHEKVIAVPRAKALRAFALGPPRDEALLESLDPKGREEFHGVGLASSGNYLAAAVAGGAAGGDSPFAKRYRLDTDKAFADPQHGAFFITNYGQDAPVGAGVQPSPSSSAPEWRRIDKEWLYSAEQLALDMNNATNNASLVLAFELGKGGKVLLFAADAQRGNWLSWGRKNWRDGNDVITTKDLLSRAVLYKVGHHCSHNATLNGKISDEWANLSWMATGDAAGEFTAMITAVRAWAETQKGWDHPLKAIKDELLMKASGRVFQTDTAFAAMKPDDAVEADWTTFEQRLTETKLYFDYRIRCEGCEWQPARRP</sequence>
<accession>A0ABN8JWV9</accession>
<dbReference type="Gene3D" id="3.60.15.10">
    <property type="entry name" value="Ribonuclease Z/Hydroxyacylglutathione hydrolase-like"/>
    <property type="match status" value="2"/>
</dbReference>
<reference evidence="1 2" key="1">
    <citation type="submission" date="2022-03" db="EMBL/GenBank/DDBJ databases">
        <authorList>
            <person name="Brunel B."/>
        </authorList>
    </citation>
    <scope>NUCLEOTIDE SEQUENCE [LARGE SCALE GENOMIC DNA]</scope>
    <source>
        <strain evidence="1">STM5069sample</strain>
    </source>
</reference>